<dbReference type="AlphaFoldDB" id="A0A2A4T826"/>
<keyword evidence="1 2" id="KW-0597">Phosphoprotein</keyword>
<dbReference type="EMBL" id="NVSR01000010">
    <property type="protein sequence ID" value="PCI29800.1"/>
    <property type="molecule type" value="Genomic_DNA"/>
</dbReference>
<dbReference type="PROSITE" id="PS50110">
    <property type="entry name" value="RESPONSE_REGULATORY"/>
    <property type="match status" value="2"/>
</dbReference>
<organism evidence="4 5">
    <name type="scientific">SAR324 cluster bacterium</name>
    <dbReference type="NCBI Taxonomy" id="2024889"/>
    <lineage>
        <taxon>Bacteria</taxon>
        <taxon>Deltaproteobacteria</taxon>
        <taxon>SAR324 cluster</taxon>
    </lineage>
</organism>
<dbReference type="InterPro" id="IPR050595">
    <property type="entry name" value="Bact_response_regulator"/>
</dbReference>
<name>A0A2A4T826_9DELT</name>
<evidence type="ECO:0000259" key="3">
    <source>
        <dbReference type="PROSITE" id="PS50110"/>
    </source>
</evidence>
<evidence type="ECO:0000256" key="1">
    <source>
        <dbReference type="ARBA" id="ARBA00022553"/>
    </source>
</evidence>
<protein>
    <recommendedName>
        <fullName evidence="3">Response regulatory domain-containing protein</fullName>
    </recommendedName>
</protein>
<feature type="domain" description="Response regulatory" evidence="3">
    <location>
        <begin position="148"/>
        <end position="263"/>
    </location>
</feature>
<comment type="caution">
    <text evidence="4">The sequence shown here is derived from an EMBL/GenBank/DDBJ whole genome shotgun (WGS) entry which is preliminary data.</text>
</comment>
<evidence type="ECO:0000256" key="2">
    <source>
        <dbReference type="PROSITE-ProRule" id="PRU00169"/>
    </source>
</evidence>
<dbReference type="SUPFAM" id="SSF52172">
    <property type="entry name" value="CheY-like"/>
    <property type="match status" value="2"/>
</dbReference>
<dbReference type="SMART" id="SM00448">
    <property type="entry name" value="REC"/>
    <property type="match status" value="2"/>
</dbReference>
<dbReference type="Proteomes" id="UP000218113">
    <property type="component" value="Unassembled WGS sequence"/>
</dbReference>
<dbReference type="Gene3D" id="3.40.50.2300">
    <property type="match status" value="2"/>
</dbReference>
<reference evidence="5" key="1">
    <citation type="submission" date="2017-08" db="EMBL/GenBank/DDBJ databases">
        <title>A dynamic microbial community with high functional redundancy inhabits the cold, oxic subseafloor aquifer.</title>
        <authorList>
            <person name="Tully B.J."/>
            <person name="Wheat C.G."/>
            <person name="Glazer B.T."/>
            <person name="Huber J.A."/>
        </authorList>
    </citation>
    <scope>NUCLEOTIDE SEQUENCE [LARGE SCALE GENOMIC DNA]</scope>
</reference>
<dbReference type="PANTHER" id="PTHR44591:SF3">
    <property type="entry name" value="RESPONSE REGULATORY DOMAIN-CONTAINING PROTEIN"/>
    <property type="match status" value="1"/>
</dbReference>
<dbReference type="InterPro" id="IPR011006">
    <property type="entry name" value="CheY-like_superfamily"/>
</dbReference>
<comment type="caution">
    <text evidence="2">Lacks conserved residue(s) required for the propagation of feature annotation.</text>
</comment>
<evidence type="ECO:0000313" key="5">
    <source>
        <dbReference type="Proteomes" id="UP000218113"/>
    </source>
</evidence>
<feature type="modified residue" description="4-aspartylphosphate" evidence="2">
    <location>
        <position position="54"/>
    </location>
</feature>
<dbReference type="Pfam" id="PF00072">
    <property type="entry name" value="Response_reg"/>
    <property type="match status" value="2"/>
</dbReference>
<gene>
    <name evidence="4" type="ORF">COB67_03375</name>
</gene>
<dbReference type="PANTHER" id="PTHR44591">
    <property type="entry name" value="STRESS RESPONSE REGULATOR PROTEIN 1"/>
    <property type="match status" value="1"/>
</dbReference>
<accession>A0A2A4T826</accession>
<evidence type="ECO:0000313" key="4">
    <source>
        <dbReference type="EMBL" id="PCI29800.1"/>
    </source>
</evidence>
<sequence>MRTRNLLIIDDDVSIRGLIEATLKPIGYQAIHAENGVDGIRKILRFHPELVTLDMMMPHLDGIQLMALLKSMHLEVPTILLTVNEALVEKINKFSQHSFFCPKSDLRKRLLPLAQKLLSDRPRSFKDITYTLSQEEFMGLLSRSDRKKILIVAEGQTWNQLKRRLMVLEIYELYHALNSEEALFKSIFIQPDLILSEIDLPQGDGIQLAENLYILGHPFPIIYISDRNDVATVNRAKGIEGIQGYLLRKEVLRQPILLHNRVEAALNISQIEKEQLKAQYQAIDPQKLKLPAKSSEHIDFQSWLSDL</sequence>
<feature type="domain" description="Response regulatory" evidence="3">
    <location>
        <begin position="5"/>
        <end position="118"/>
    </location>
</feature>
<dbReference type="GO" id="GO:0000160">
    <property type="term" value="P:phosphorelay signal transduction system"/>
    <property type="evidence" value="ECO:0007669"/>
    <property type="project" value="InterPro"/>
</dbReference>
<proteinExistence type="predicted"/>
<dbReference type="InterPro" id="IPR001789">
    <property type="entry name" value="Sig_transdc_resp-reg_receiver"/>
</dbReference>